<dbReference type="Gene3D" id="1.10.510.10">
    <property type="entry name" value="Transferase(Phosphotransferase) domain 1"/>
    <property type="match status" value="1"/>
</dbReference>
<dbReference type="AlphaFoldDB" id="A0A6J0PFI7"/>
<dbReference type="PANTHER" id="PTHR44329">
    <property type="entry name" value="SERINE/THREONINE-PROTEIN KINASE TNNI3K-RELATED"/>
    <property type="match status" value="1"/>
</dbReference>
<keyword evidence="6" id="KW-0723">Serine/threonine-protein kinase</keyword>
<evidence type="ECO:0000256" key="3">
    <source>
        <dbReference type="ARBA" id="ARBA00022777"/>
    </source>
</evidence>
<feature type="coiled-coil region" evidence="7">
    <location>
        <begin position="59"/>
        <end position="86"/>
    </location>
</feature>
<evidence type="ECO:0000256" key="7">
    <source>
        <dbReference type="SAM" id="Coils"/>
    </source>
</evidence>
<keyword evidence="10" id="KW-1185">Reference proteome</keyword>
<sequence length="353" mass="40676">MSIQHKEQQITQRKVLNSQPSSPNQRSPVVERKSQRHDGCCRILAMLISVLSETQQPSKASLQQQVGELREELQRQRELKDTYKARMERMQDYVRFCLDIAQQNGFLHHISNNQQPPHPTEFNHETTSKPVDRMTGDPQLAGIRDQAKINGWFIEPHEIEFNEKIGQGTTADIYRATWRGLDVAVKCIYPTYFQLNESGEEFFAHELDTLSRQRHPYVLRLMGACLLPPENGWVVTELLSGKTLTEWLHGHKERQRERSIPLPPLKERLKKALEVAQAVQYLHEQKPMVVHRDLKPSNVLLDDCSHVRVADFGHARFLPEGEAALTGEIGKNLMSTYLHEVMKDCILSIKVII</sequence>
<keyword evidence="7" id="KW-0175">Coiled coil</keyword>
<organism evidence="10 11">
    <name type="scientific">Elaeis guineensis var. tenera</name>
    <name type="common">Oil palm</name>
    <dbReference type="NCBI Taxonomy" id="51953"/>
    <lineage>
        <taxon>Eukaryota</taxon>
        <taxon>Viridiplantae</taxon>
        <taxon>Streptophyta</taxon>
        <taxon>Embryophyta</taxon>
        <taxon>Tracheophyta</taxon>
        <taxon>Spermatophyta</taxon>
        <taxon>Magnoliopsida</taxon>
        <taxon>Liliopsida</taxon>
        <taxon>Arecaceae</taxon>
        <taxon>Arecoideae</taxon>
        <taxon>Cocoseae</taxon>
        <taxon>Elaeidinae</taxon>
        <taxon>Elaeis</taxon>
    </lineage>
</organism>
<dbReference type="InParanoid" id="A0A6J0PFI7"/>
<name>A0A6J0PFI7_ELAGV</name>
<evidence type="ECO:0000313" key="11">
    <source>
        <dbReference type="RefSeq" id="XP_019704499.1"/>
    </source>
</evidence>
<evidence type="ECO:0000256" key="1">
    <source>
        <dbReference type="ARBA" id="ARBA00022679"/>
    </source>
</evidence>
<dbReference type="InterPro" id="IPR011009">
    <property type="entry name" value="Kinase-like_dom_sf"/>
</dbReference>
<dbReference type="RefSeq" id="XP_019704499.1">
    <property type="nucleotide sequence ID" value="XM_019848940.2"/>
</dbReference>
<feature type="compositionally biased region" description="Low complexity" evidence="8">
    <location>
        <begin position="17"/>
        <end position="28"/>
    </location>
</feature>
<dbReference type="SUPFAM" id="SSF56112">
    <property type="entry name" value="Protein kinase-like (PK-like)"/>
    <property type="match status" value="1"/>
</dbReference>
<dbReference type="Proteomes" id="UP000504607">
    <property type="component" value="Chromosome 3"/>
</dbReference>
<accession>A0A6J0PFI7</accession>
<feature type="domain" description="Protein kinase" evidence="9">
    <location>
        <begin position="159"/>
        <end position="353"/>
    </location>
</feature>
<dbReference type="InterPro" id="IPR017441">
    <property type="entry name" value="Protein_kinase_ATP_BS"/>
</dbReference>
<evidence type="ECO:0000256" key="5">
    <source>
        <dbReference type="PROSITE-ProRule" id="PRU10141"/>
    </source>
</evidence>
<dbReference type="SMART" id="SM00220">
    <property type="entry name" value="S_TKc"/>
    <property type="match status" value="1"/>
</dbReference>
<dbReference type="Gene3D" id="3.30.200.20">
    <property type="entry name" value="Phosphorylase Kinase, domain 1"/>
    <property type="match status" value="1"/>
</dbReference>
<dbReference type="PANTHER" id="PTHR44329:SF11">
    <property type="entry name" value="OS09G0443600 PROTEIN"/>
    <property type="match status" value="1"/>
</dbReference>
<evidence type="ECO:0000259" key="9">
    <source>
        <dbReference type="PROSITE" id="PS50011"/>
    </source>
</evidence>
<dbReference type="PROSITE" id="PS00108">
    <property type="entry name" value="PROTEIN_KINASE_ST"/>
    <property type="match status" value="1"/>
</dbReference>
<feature type="binding site" evidence="5">
    <location>
        <position position="186"/>
    </location>
    <ligand>
        <name>ATP</name>
        <dbReference type="ChEBI" id="CHEBI:30616"/>
    </ligand>
</feature>
<dbReference type="PROSITE" id="PS50011">
    <property type="entry name" value="PROTEIN_KINASE_DOM"/>
    <property type="match status" value="1"/>
</dbReference>
<keyword evidence="3 11" id="KW-0418">Kinase</keyword>
<dbReference type="Pfam" id="PF00069">
    <property type="entry name" value="Pkinase"/>
    <property type="match status" value="1"/>
</dbReference>
<reference evidence="11" key="1">
    <citation type="submission" date="2025-08" db="UniProtKB">
        <authorList>
            <consortium name="RefSeq"/>
        </authorList>
    </citation>
    <scope>IDENTIFICATION</scope>
</reference>
<dbReference type="GO" id="GO:0004674">
    <property type="term" value="F:protein serine/threonine kinase activity"/>
    <property type="evidence" value="ECO:0007669"/>
    <property type="project" value="UniProtKB-KW"/>
</dbReference>
<evidence type="ECO:0000313" key="10">
    <source>
        <dbReference type="Proteomes" id="UP000504607"/>
    </source>
</evidence>
<keyword evidence="4 5" id="KW-0067">ATP-binding</keyword>
<evidence type="ECO:0000256" key="2">
    <source>
        <dbReference type="ARBA" id="ARBA00022741"/>
    </source>
</evidence>
<dbReference type="OrthoDB" id="10261027at2759"/>
<dbReference type="FunCoup" id="A0A6J0PFI7">
    <property type="interactions" value="360"/>
</dbReference>
<evidence type="ECO:0000256" key="8">
    <source>
        <dbReference type="SAM" id="MobiDB-lite"/>
    </source>
</evidence>
<dbReference type="GO" id="GO:0005524">
    <property type="term" value="F:ATP binding"/>
    <property type="evidence" value="ECO:0007669"/>
    <property type="project" value="UniProtKB-UniRule"/>
</dbReference>
<dbReference type="InterPro" id="IPR008271">
    <property type="entry name" value="Ser/Thr_kinase_AS"/>
</dbReference>
<dbReference type="PROSITE" id="PS00107">
    <property type="entry name" value="PROTEIN_KINASE_ATP"/>
    <property type="match status" value="1"/>
</dbReference>
<proteinExistence type="inferred from homology"/>
<protein>
    <submittedName>
        <fullName evidence="11">Probable serine/threonine-protein kinase drkD</fullName>
    </submittedName>
</protein>
<gene>
    <name evidence="11" type="primary">LOC109505582</name>
</gene>
<keyword evidence="1" id="KW-0808">Transferase</keyword>
<keyword evidence="2 5" id="KW-0547">Nucleotide-binding</keyword>
<evidence type="ECO:0000256" key="6">
    <source>
        <dbReference type="RuleBase" id="RU000304"/>
    </source>
</evidence>
<evidence type="ECO:0000256" key="4">
    <source>
        <dbReference type="ARBA" id="ARBA00022840"/>
    </source>
</evidence>
<feature type="region of interest" description="Disordered" evidence="8">
    <location>
        <begin position="1"/>
        <end position="35"/>
    </location>
</feature>
<dbReference type="InterPro" id="IPR051681">
    <property type="entry name" value="Ser/Thr_Kinases-Pseudokinases"/>
</dbReference>
<comment type="similarity">
    <text evidence="6">Belongs to the protein kinase superfamily.</text>
</comment>
<dbReference type="InterPro" id="IPR000719">
    <property type="entry name" value="Prot_kinase_dom"/>
</dbReference>